<dbReference type="PANTHER" id="PTHR45800">
    <property type="entry name" value="PHOSPHATIDYLINOSITOL 4-KINASE GAMMA"/>
    <property type="match status" value="1"/>
</dbReference>
<evidence type="ECO:0000259" key="6">
    <source>
        <dbReference type="PROSITE" id="PS50053"/>
    </source>
</evidence>
<evidence type="ECO:0000313" key="7">
    <source>
        <dbReference type="EMBL" id="CAD8064307.1"/>
    </source>
</evidence>
<dbReference type="PANTHER" id="PTHR45800:SF11">
    <property type="entry name" value="PHOSPHATIDYLINOSITOL 3-KINASE-RELATED PROTEIN KINASE"/>
    <property type="match status" value="1"/>
</dbReference>
<reference evidence="7" key="1">
    <citation type="submission" date="2021-01" db="EMBL/GenBank/DDBJ databases">
        <authorList>
            <consortium name="Genoscope - CEA"/>
            <person name="William W."/>
        </authorList>
    </citation>
    <scope>NUCLEOTIDE SEQUENCE</scope>
</reference>
<dbReference type="InterPro" id="IPR000626">
    <property type="entry name" value="Ubiquitin-like_dom"/>
</dbReference>
<comment type="similarity">
    <text evidence="1">Belongs to the PI3/PI4-kinase family. Type II PI4K subfamily.</text>
</comment>
<proteinExistence type="inferred from homology"/>
<sequence>MKQGQVKRKFESFGFSSSNPYDPRAQSELVLHISNQVQKGNDFTIKMYSWMKISILKQKIHKTTRLDLADFRILYKNQELSLNNYDLEDYGIKNHVTLKLMARKQGQQLYFINSIHNILEESKKTQEIFQNAKWAVEGAFMKGITPKLTDFGTQGTYILEDLNHKPVAIFKPYDEEAFAPNNPRGMRAKMNSPGLRQGILSGEGVDREVAAYLIDQSSGHYHNVPITNYVQICHPAFHEAEEYKQFQYEKIPIKEGSFQLYIKHDDNVGNYGSGLYPSKEARKIAILDIRILNCDRNEENILVRKKKMNQPIGQTRQAYDYILIPIDHGYAYPDCFKICRDEVVWYHWGQMTQPFTLEEKSLIEKIDPIKEIQILREKVKLREICLRNARISTTLLKLGAQSDLTIHDISEILYREDPDELSPIEIAISKAEHNYDNNIRVPKGYSNFKEKIFSNNLIQKSLEFDQSTLENQPRPIQGQPLIKLEIIKDEDENKNLNNDKKIKNTQQIQLSDKKLARVGSQQEIKKCPKPIEKVWNEDFYSHVTFFLQQIIDSKIQEKFQSPRKYRARYISEEVK</sequence>
<dbReference type="PROSITE" id="PS50053">
    <property type="entry name" value="UBIQUITIN_2"/>
    <property type="match status" value="1"/>
</dbReference>
<evidence type="ECO:0000256" key="5">
    <source>
        <dbReference type="ARBA" id="ARBA00022840"/>
    </source>
</evidence>
<dbReference type="GO" id="GO:0016301">
    <property type="term" value="F:kinase activity"/>
    <property type="evidence" value="ECO:0007669"/>
    <property type="project" value="UniProtKB-KW"/>
</dbReference>
<gene>
    <name evidence="7" type="ORF">PPRIM_AZ9-3.1.T0360060</name>
</gene>
<dbReference type="Pfam" id="PF00240">
    <property type="entry name" value="ubiquitin"/>
    <property type="match status" value="1"/>
</dbReference>
<evidence type="ECO:0000256" key="1">
    <source>
        <dbReference type="ARBA" id="ARBA00008941"/>
    </source>
</evidence>
<keyword evidence="8" id="KW-1185">Reference proteome</keyword>
<name>A0A8S1L9X5_PARPR</name>
<dbReference type="CDD" id="cd17039">
    <property type="entry name" value="Ubl_ubiquitin_like"/>
    <property type="match status" value="1"/>
</dbReference>
<dbReference type="AlphaFoldDB" id="A0A8S1L9X5"/>
<dbReference type="OMA" id="VWNEDFY"/>
<keyword evidence="2" id="KW-0808">Transferase</keyword>
<keyword evidence="4" id="KW-0418">Kinase</keyword>
<dbReference type="InterPro" id="IPR000403">
    <property type="entry name" value="PI3/4_kinase_cat_dom"/>
</dbReference>
<evidence type="ECO:0000256" key="4">
    <source>
        <dbReference type="ARBA" id="ARBA00022777"/>
    </source>
</evidence>
<dbReference type="Pfam" id="PF00454">
    <property type="entry name" value="PI3_PI4_kinase"/>
    <property type="match status" value="1"/>
</dbReference>
<keyword evidence="5" id="KW-0067">ATP-binding</keyword>
<evidence type="ECO:0000313" key="8">
    <source>
        <dbReference type="Proteomes" id="UP000688137"/>
    </source>
</evidence>
<dbReference type="Proteomes" id="UP000688137">
    <property type="component" value="Unassembled WGS sequence"/>
</dbReference>
<accession>A0A8S1L9X5</accession>
<protein>
    <recommendedName>
        <fullName evidence="6">Ubiquitin-like domain-containing protein</fullName>
    </recommendedName>
</protein>
<dbReference type="EMBL" id="CAJJDM010000035">
    <property type="protein sequence ID" value="CAD8064307.1"/>
    <property type="molecule type" value="Genomic_DNA"/>
</dbReference>
<evidence type="ECO:0000256" key="3">
    <source>
        <dbReference type="ARBA" id="ARBA00022741"/>
    </source>
</evidence>
<dbReference type="GO" id="GO:0005524">
    <property type="term" value="F:ATP binding"/>
    <property type="evidence" value="ECO:0007669"/>
    <property type="project" value="UniProtKB-KW"/>
</dbReference>
<keyword evidence="3" id="KW-0547">Nucleotide-binding</keyword>
<organism evidence="7 8">
    <name type="scientific">Paramecium primaurelia</name>
    <dbReference type="NCBI Taxonomy" id="5886"/>
    <lineage>
        <taxon>Eukaryota</taxon>
        <taxon>Sar</taxon>
        <taxon>Alveolata</taxon>
        <taxon>Ciliophora</taxon>
        <taxon>Intramacronucleata</taxon>
        <taxon>Oligohymenophorea</taxon>
        <taxon>Peniculida</taxon>
        <taxon>Parameciidae</taxon>
        <taxon>Paramecium</taxon>
    </lineage>
</organism>
<feature type="domain" description="Ubiquitin-like" evidence="6">
    <location>
        <begin position="31"/>
        <end position="107"/>
    </location>
</feature>
<comment type="caution">
    <text evidence="7">The sequence shown here is derived from an EMBL/GenBank/DDBJ whole genome shotgun (WGS) entry which is preliminary data.</text>
</comment>
<evidence type="ECO:0000256" key="2">
    <source>
        <dbReference type="ARBA" id="ARBA00022679"/>
    </source>
</evidence>
<dbReference type="InterPro" id="IPR044571">
    <property type="entry name" value="P4KG1-8"/>
</dbReference>